<evidence type="ECO:0000313" key="3">
    <source>
        <dbReference type="EMBL" id="NEK57925.1"/>
    </source>
</evidence>
<dbReference type="EMBL" id="JAAGWF010000008">
    <property type="protein sequence ID" value="NEK57925.1"/>
    <property type="molecule type" value="Genomic_DNA"/>
</dbReference>
<feature type="signal peptide" evidence="1">
    <location>
        <begin position="1"/>
        <end position="27"/>
    </location>
</feature>
<reference evidence="3 4" key="1">
    <citation type="submission" date="2020-02" db="EMBL/GenBank/DDBJ databases">
        <title>Geodermatophilus sabuli CPCC 205279 I12A-02694.</title>
        <authorList>
            <person name="Jiang Z."/>
        </authorList>
    </citation>
    <scope>NUCLEOTIDE SEQUENCE [LARGE SCALE GENOMIC DNA]</scope>
    <source>
        <strain evidence="3 4">I12A-02694</strain>
    </source>
</reference>
<dbReference type="PANTHER" id="PTHR30024">
    <property type="entry name" value="ALIPHATIC SULFONATES-BINDING PROTEIN-RELATED"/>
    <property type="match status" value="1"/>
</dbReference>
<accession>A0A7K3VZ47</accession>
<evidence type="ECO:0000259" key="2">
    <source>
        <dbReference type="Pfam" id="PF09084"/>
    </source>
</evidence>
<dbReference type="AlphaFoldDB" id="A0A7K3VZ47"/>
<evidence type="ECO:0000256" key="1">
    <source>
        <dbReference type="SAM" id="SignalP"/>
    </source>
</evidence>
<keyword evidence="4" id="KW-1185">Reference proteome</keyword>
<proteinExistence type="predicted"/>
<feature type="chain" id="PRO_5029896432" evidence="1">
    <location>
        <begin position="28"/>
        <end position="340"/>
    </location>
</feature>
<dbReference type="Pfam" id="PF09084">
    <property type="entry name" value="NMT1"/>
    <property type="match status" value="1"/>
</dbReference>
<sequence>MRSSTASTGRRLVPLAAALALVLSACGDDGGDTGGGDAAAGSSSGGAGETQTVEVGIIPVSDVAILYLGQEQGFFADRGIELNFNFGQGGAALVPAVVSGEYAFGFSGITSILQAREEGLPVTAIAPTSWSNGEVGGQINALIGNDPAIQDAGDLEGRTIALNILNSQVEALARNSVEVNGGNPDNVNFVEMSLPDAVTALGSGDVDAFVCGEPFCTLALDAGGRVIADNWLDLVPDGVGMSGVYFTTEQQIEADPELFAGIQEAILESLDYSREHPDEWRAQITEYTETDPALVARITMPLFKSEYTEEEYQVAPNKAKEYGILDEVPAADEFFWEPSS</sequence>
<comment type="caution">
    <text evidence="3">The sequence shown here is derived from an EMBL/GenBank/DDBJ whole genome shotgun (WGS) entry which is preliminary data.</text>
</comment>
<dbReference type="SUPFAM" id="SSF53850">
    <property type="entry name" value="Periplasmic binding protein-like II"/>
    <property type="match status" value="1"/>
</dbReference>
<evidence type="ECO:0000313" key="4">
    <source>
        <dbReference type="Proteomes" id="UP000470246"/>
    </source>
</evidence>
<keyword evidence="1" id="KW-0732">Signal</keyword>
<dbReference type="Gene3D" id="3.40.190.10">
    <property type="entry name" value="Periplasmic binding protein-like II"/>
    <property type="match status" value="2"/>
</dbReference>
<gene>
    <name evidence="3" type="ORF">GCU56_08580</name>
</gene>
<dbReference type="Proteomes" id="UP000470246">
    <property type="component" value="Unassembled WGS sequence"/>
</dbReference>
<dbReference type="RefSeq" id="WP_163481117.1">
    <property type="nucleotide sequence ID" value="NZ_JAAGWF010000008.1"/>
</dbReference>
<name>A0A7K3VZ47_9ACTN</name>
<dbReference type="PROSITE" id="PS51257">
    <property type="entry name" value="PROKAR_LIPOPROTEIN"/>
    <property type="match status" value="1"/>
</dbReference>
<feature type="domain" description="SsuA/THI5-like" evidence="2">
    <location>
        <begin position="62"/>
        <end position="279"/>
    </location>
</feature>
<organism evidence="3 4">
    <name type="scientific">Geodermatophilus sabuli</name>
    <dbReference type="NCBI Taxonomy" id="1564158"/>
    <lineage>
        <taxon>Bacteria</taxon>
        <taxon>Bacillati</taxon>
        <taxon>Actinomycetota</taxon>
        <taxon>Actinomycetes</taxon>
        <taxon>Geodermatophilales</taxon>
        <taxon>Geodermatophilaceae</taxon>
        <taxon>Geodermatophilus</taxon>
    </lineage>
</organism>
<protein>
    <submittedName>
        <fullName evidence="3">ABC transporter substrate-binding protein</fullName>
    </submittedName>
</protein>
<dbReference type="InterPro" id="IPR015168">
    <property type="entry name" value="SsuA/THI5"/>
</dbReference>